<dbReference type="GeneID" id="89608876"/>
<dbReference type="Pfam" id="PF13609">
    <property type="entry name" value="Porin_4"/>
    <property type="match status" value="1"/>
</dbReference>
<feature type="domain" description="Porin" evidence="5">
    <location>
        <begin position="9"/>
        <end position="314"/>
    </location>
</feature>
<evidence type="ECO:0000256" key="2">
    <source>
        <dbReference type="ARBA" id="ARBA00022729"/>
    </source>
</evidence>
<dbReference type="PANTHER" id="PTHR34501">
    <property type="entry name" value="PROTEIN YDDL-RELATED"/>
    <property type="match status" value="1"/>
</dbReference>
<evidence type="ECO:0000256" key="4">
    <source>
        <dbReference type="SAM" id="SignalP"/>
    </source>
</evidence>
<feature type="signal peptide" evidence="4">
    <location>
        <begin position="1"/>
        <end position="21"/>
    </location>
</feature>
<keyword evidence="7" id="KW-1185">Reference proteome</keyword>
<reference evidence="6 7" key="1">
    <citation type="journal article" date="2017" name="Genome Announc.">
        <title>Draft Genome Sequences of Salinivibrio proteolyticus, Salinivibrio sharmensis, Salinivibrio siamensis, Salinivibrio costicola subsp. alcaliphilus, Salinivibrio costicola subsp. vallismortis, and 29 New Isolates Belonging to the Genus Salinivibrio.</title>
        <authorList>
            <person name="Lopez-Hermoso C."/>
            <person name="de la Haba R.R."/>
            <person name="Sanchez-Porro C."/>
            <person name="Bayliss S.C."/>
            <person name="Feil E.J."/>
            <person name="Ventosa A."/>
        </authorList>
    </citation>
    <scope>NUCLEOTIDE SEQUENCE [LARGE SCALE GENOMIC DNA]</scope>
    <source>
        <strain evidence="6 7">AL184</strain>
    </source>
</reference>
<comment type="caution">
    <text evidence="6">The sequence shown here is derived from an EMBL/GenBank/DDBJ whole genome shotgun (WGS) entry which is preliminary data.</text>
</comment>
<dbReference type="GO" id="GO:0009279">
    <property type="term" value="C:cell outer membrane"/>
    <property type="evidence" value="ECO:0007669"/>
    <property type="project" value="UniProtKB-SubCell"/>
</dbReference>
<evidence type="ECO:0000313" key="7">
    <source>
        <dbReference type="Proteomes" id="UP000189021"/>
    </source>
</evidence>
<dbReference type="InterPro" id="IPR033900">
    <property type="entry name" value="Gram_neg_porin_domain"/>
</dbReference>
<gene>
    <name evidence="6" type="ORF">BZG00_03220</name>
</gene>
<name>A0AB36K2I6_9GAMM</name>
<dbReference type="PANTHER" id="PTHR34501:SF2">
    <property type="entry name" value="OUTER MEMBRANE PORIN F-RELATED"/>
    <property type="match status" value="1"/>
</dbReference>
<keyword evidence="2 4" id="KW-0732">Signal</keyword>
<protein>
    <recommendedName>
        <fullName evidence="5">Porin domain-containing protein</fullName>
    </recommendedName>
</protein>
<dbReference type="GO" id="GO:0015288">
    <property type="term" value="F:porin activity"/>
    <property type="evidence" value="ECO:0007669"/>
    <property type="project" value="InterPro"/>
</dbReference>
<evidence type="ECO:0000256" key="3">
    <source>
        <dbReference type="ARBA" id="ARBA00023136"/>
    </source>
</evidence>
<evidence type="ECO:0000256" key="1">
    <source>
        <dbReference type="ARBA" id="ARBA00004571"/>
    </source>
</evidence>
<feature type="chain" id="PRO_5044337002" description="Porin domain-containing protein" evidence="4">
    <location>
        <begin position="22"/>
        <end position="327"/>
    </location>
</feature>
<dbReference type="Proteomes" id="UP000189021">
    <property type="component" value="Unassembled WGS sequence"/>
</dbReference>
<evidence type="ECO:0000313" key="6">
    <source>
        <dbReference type="EMBL" id="OOE41114.1"/>
    </source>
</evidence>
<organism evidence="6 7">
    <name type="scientific">Salinivibrio kushneri</name>
    <dbReference type="NCBI Taxonomy" id="1908198"/>
    <lineage>
        <taxon>Bacteria</taxon>
        <taxon>Pseudomonadati</taxon>
        <taxon>Pseudomonadota</taxon>
        <taxon>Gammaproteobacteria</taxon>
        <taxon>Vibrionales</taxon>
        <taxon>Vibrionaceae</taxon>
        <taxon>Salinivibrio</taxon>
    </lineage>
</organism>
<proteinExistence type="predicted"/>
<keyword evidence="3" id="KW-0472">Membrane</keyword>
<sequence length="327" mass="34869">MKKTILAMAVPALLAAGSASASINLYDAEGVKVDLSGAAEVQYMQEIGNDKDGMWRLDDGDIAVNTEVAISPKMSALAGMSFEFEDESTDAGSNSGVENKELFVGFKGDTFGQVTFGRQYLLSDDIGITKDYELSISSFDGTEATHGAQVAKYVYDNGTVYGGISTRQDSDGNDDGSAELSIIDARLGYRVADFDMRGYYYKADDVGADKPASSTDVTAYQFEVEYAGIENVGLAASYGNGEAERVVGGAEVADTDYFSLAADYTMGNTTFAAGWDRQDPKEGDNVNGYYANVTYALHSNAKVYAEIGDTNADNSDLGYVAGMEVKF</sequence>
<dbReference type="RefSeq" id="WP_069361385.1">
    <property type="nucleotide sequence ID" value="NZ_CP040021.1"/>
</dbReference>
<dbReference type="InterPro" id="IPR050298">
    <property type="entry name" value="Gram-neg_bact_OMP"/>
</dbReference>
<dbReference type="CDD" id="cd00342">
    <property type="entry name" value="gram_neg_porins"/>
    <property type="match status" value="1"/>
</dbReference>
<comment type="subcellular location">
    <subcellularLocation>
        <location evidence="1">Cell outer membrane</location>
        <topology evidence="1">Multi-pass membrane protein</topology>
    </subcellularLocation>
</comment>
<dbReference type="Gene3D" id="2.40.160.10">
    <property type="entry name" value="Porin"/>
    <property type="match status" value="1"/>
</dbReference>
<dbReference type="EMBL" id="MUEK01000002">
    <property type="protein sequence ID" value="OOE41114.1"/>
    <property type="molecule type" value="Genomic_DNA"/>
</dbReference>
<dbReference type="AlphaFoldDB" id="A0AB36K2I6"/>
<evidence type="ECO:0000259" key="5">
    <source>
        <dbReference type="Pfam" id="PF13609"/>
    </source>
</evidence>
<accession>A0AB36K2I6</accession>
<dbReference type="SUPFAM" id="SSF56935">
    <property type="entry name" value="Porins"/>
    <property type="match status" value="1"/>
</dbReference>
<dbReference type="InterPro" id="IPR023614">
    <property type="entry name" value="Porin_dom_sf"/>
</dbReference>